<keyword evidence="2 4" id="KW-0808">Transferase</keyword>
<dbReference type="AlphaFoldDB" id="A0A4R7HUL1"/>
<proteinExistence type="predicted"/>
<evidence type="ECO:0000313" key="5">
    <source>
        <dbReference type="Proteomes" id="UP000294558"/>
    </source>
</evidence>
<evidence type="ECO:0000256" key="3">
    <source>
        <dbReference type="ARBA" id="ARBA00022691"/>
    </source>
</evidence>
<dbReference type="PROSITE" id="PS51682">
    <property type="entry name" value="SAM_OMT_I"/>
    <property type="match status" value="1"/>
</dbReference>
<dbReference type="GO" id="GO:0008757">
    <property type="term" value="F:S-adenosylmethionine-dependent methyltransferase activity"/>
    <property type="evidence" value="ECO:0007669"/>
    <property type="project" value="TreeGrafter"/>
</dbReference>
<keyword evidence="3" id="KW-0949">S-adenosyl-L-methionine</keyword>
<evidence type="ECO:0000256" key="1">
    <source>
        <dbReference type="ARBA" id="ARBA00022603"/>
    </source>
</evidence>
<dbReference type="InterPro" id="IPR050362">
    <property type="entry name" value="Cation-dep_OMT"/>
</dbReference>
<dbReference type="EMBL" id="SOAU01000001">
    <property type="protein sequence ID" value="TDT14647.1"/>
    <property type="molecule type" value="Genomic_DNA"/>
</dbReference>
<dbReference type="SUPFAM" id="SSF53335">
    <property type="entry name" value="S-adenosyl-L-methionine-dependent methyltransferases"/>
    <property type="match status" value="1"/>
</dbReference>
<sequence length="218" mass="24161">MRWIQMDDSVFEYVQRHANPSHDPVSEQLAATTQERWADRAGMNIGPDQGHFLEMMVAITGAELVVEVGTFTGMSALWMARALPEHGRMVCFDITDQYLDIATEAWDAAGVTDRIEMVIGPAADRIAEYDFDRPIDLAFVDADKPGYQSYLDLLLPRLSDRGVIVVDNVLWSGAVVGDEAQDESTVALRAFNDGVAERDDVVAVMLPIGDGVTMIRRR</sequence>
<accession>A0A4R7HUL1</accession>
<dbReference type="Pfam" id="PF01596">
    <property type="entry name" value="Methyltransf_3"/>
    <property type="match status" value="1"/>
</dbReference>
<dbReference type="Proteomes" id="UP000294558">
    <property type="component" value="Unassembled WGS sequence"/>
</dbReference>
<evidence type="ECO:0000313" key="4">
    <source>
        <dbReference type="EMBL" id="TDT14647.1"/>
    </source>
</evidence>
<comment type="caution">
    <text evidence="4">The sequence shown here is derived from an EMBL/GenBank/DDBJ whole genome shotgun (WGS) entry which is preliminary data.</text>
</comment>
<name>A0A4R7HUL1_9ACTN</name>
<dbReference type="GO" id="GO:0008171">
    <property type="term" value="F:O-methyltransferase activity"/>
    <property type="evidence" value="ECO:0007669"/>
    <property type="project" value="InterPro"/>
</dbReference>
<dbReference type="GO" id="GO:0032259">
    <property type="term" value="P:methylation"/>
    <property type="evidence" value="ECO:0007669"/>
    <property type="project" value="UniProtKB-KW"/>
</dbReference>
<dbReference type="InterPro" id="IPR002935">
    <property type="entry name" value="SAM_O-MeTrfase"/>
</dbReference>
<dbReference type="InterPro" id="IPR029063">
    <property type="entry name" value="SAM-dependent_MTases_sf"/>
</dbReference>
<dbReference type="PANTHER" id="PTHR10509:SF14">
    <property type="entry name" value="CAFFEOYL-COA O-METHYLTRANSFERASE 3-RELATED"/>
    <property type="match status" value="1"/>
</dbReference>
<reference evidence="4 5" key="1">
    <citation type="submission" date="2019-03" db="EMBL/GenBank/DDBJ databases">
        <title>Sequencing the genomes of 1000 actinobacteria strains.</title>
        <authorList>
            <person name="Klenk H.-P."/>
        </authorList>
    </citation>
    <scope>NUCLEOTIDE SEQUENCE [LARGE SCALE GENOMIC DNA]</scope>
    <source>
        <strain evidence="4 5">DSM 18936</strain>
    </source>
</reference>
<organism evidence="4 5">
    <name type="scientific">Ilumatobacter fluminis</name>
    <dbReference type="NCBI Taxonomy" id="467091"/>
    <lineage>
        <taxon>Bacteria</taxon>
        <taxon>Bacillati</taxon>
        <taxon>Actinomycetota</taxon>
        <taxon>Acidimicrobiia</taxon>
        <taxon>Acidimicrobiales</taxon>
        <taxon>Ilumatobacteraceae</taxon>
        <taxon>Ilumatobacter</taxon>
    </lineage>
</organism>
<evidence type="ECO:0000256" key="2">
    <source>
        <dbReference type="ARBA" id="ARBA00022679"/>
    </source>
</evidence>
<protein>
    <submittedName>
        <fullName evidence="4">Caffeoyl-CoA O-methyltransferase</fullName>
    </submittedName>
</protein>
<dbReference type="OrthoDB" id="9799672at2"/>
<dbReference type="PANTHER" id="PTHR10509">
    <property type="entry name" value="O-METHYLTRANSFERASE-RELATED"/>
    <property type="match status" value="1"/>
</dbReference>
<dbReference type="RefSeq" id="WP_133867175.1">
    <property type="nucleotide sequence ID" value="NZ_SOAU01000001.1"/>
</dbReference>
<keyword evidence="1 4" id="KW-0489">Methyltransferase</keyword>
<keyword evidence="5" id="KW-1185">Reference proteome</keyword>
<dbReference type="Gene3D" id="3.40.50.150">
    <property type="entry name" value="Vaccinia Virus protein VP39"/>
    <property type="match status" value="1"/>
</dbReference>
<gene>
    <name evidence="4" type="ORF">BDK89_0202</name>
</gene>